<accession>A0A9P4UCY4</accession>
<evidence type="ECO:0000313" key="3">
    <source>
        <dbReference type="Proteomes" id="UP000799764"/>
    </source>
</evidence>
<keyword evidence="3" id="KW-1185">Reference proteome</keyword>
<dbReference type="Proteomes" id="UP000799764">
    <property type="component" value="Unassembled WGS sequence"/>
</dbReference>
<evidence type="ECO:0008006" key="4">
    <source>
        <dbReference type="Google" id="ProtNLM"/>
    </source>
</evidence>
<keyword evidence="1" id="KW-0732">Signal</keyword>
<name>A0A9P4UCY4_9PLEO</name>
<feature type="chain" id="PRO_5040462074" description="Secreted protein" evidence="1">
    <location>
        <begin position="24"/>
        <end position="63"/>
    </location>
</feature>
<protein>
    <recommendedName>
        <fullName evidence="4">Secreted protein</fullName>
    </recommendedName>
</protein>
<dbReference type="EMBL" id="MU001500">
    <property type="protein sequence ID" value="KAF2444622.1"/>
    <property type="molecule type" value="Genomic_DNA"/>
</dbReference>
<sequence>MTDGYHPLCFAVGAATWLWCGFAQSKQRAPRQSIVVWNCHPQHFTLTHVRANREGYSAYIAWI</sequence>
<gene>
    <name evidence="2" type="ORF">P171DRAFT_279121</name>
</gene>
<evidence type="ECO:0000313" key="2">
    <source>
        <dbReference type="EMBL" id="KAF2444622.1"/>
    </source>
</evidence>
<organism evidence="2 3">
    <name type="scientific">Karstenula rhodostoma CBS 690.94</name>
    <dbReference type="NCBI Taxonomy" id="1392251"/>
    <lineage>
        <taxon>Eukaryota</taxon>
        <taxon>Fungi</taxon>
        <taxon>Dikarya</taxon>
        <taxon>Ascomycota</taxon>
        <taxon>Pezizomycotina</taxon>
        <taxon>Dothideomycetes</taxon>
        <taxon>Pleosporomycetidae</taxon>
        <taxon>Pleosporales</taxon>
        <taxon>Massarineae</taxon>
        <taxon>Didymosphaeriaceae</taxon>
        <taxon>Karstenula</taxon>
    </lineage>
</organism>
<comment type="caution">
    <text evidence="2">The sequence shown here is derived from an EMBL/GenBank/DDBJ whole genome shotgun (WGS) entry which is preliminary data.</text>
</comment>
<evidence type="ECO:0000256" key="1">
    <source>
        <dbReference type="SAM" id="SignalP"/>
    </source>
</evidence>
<feature type="signal peptide" evidence="1">
    <location>
        <begin position="1"/>
        <end position="23"/>
    </location>
</feature>
<dbReference type="AlphaFoldDB" id="A0A9P4UCY4"/>
<proteinExistence type="predicted"/>
<reference evidence="2" key="1">
    <citation type="journal article" date="2020" name="Stud. Mycol.">
        <title>101 Dothideomycetes genomes: a test case for predicting lifestyles and emergence of pathogens.</title>
        <authorList>
            <person name="Haridas S."/>
            <person name="Albert R."/>
            <person name="Binder M."/>
            <person name="Bloem J."/>
            <person name="Labutti K."/>
            <person name="Salamov A."/>
            <person name="Andreopoulos B."/>
            <person name="Baker S."/>
            <person name="Barry K."/>
            <person name="Bills G."/>
            <person name="Bluhm B."/>
            <person name="Cannon C."/>
            <person name="Castanera R."/>
            <person name="Culley D."/>
            <person name="Daum C."/>
            <person name="Ezra D."/>
            <person name="Gonzalez J."/>
            <person name="Henrissat B."/>
            <person name="Kuo A."/>
            <person name="Liang C."/>
            <person name="Lipzen A."/>
            <person name="Lutzoni F."/>
            <person name="Magnuson J."/>
            <person name="Mondo S."/>
            <person name="Nolan M."/>
            <person name="Ohm R."/>
            <person name="Pangilinan J."/>
            <person name="Park H.-J."/>
            <person name="Ramirez L."/>
            <person name="Alfaro M."/>
            <person name="Sun H."/>
            <person name="Tritt A."/>
            <person name="Yoshinaga Y."/>
            <person name="Zwiers L.-H."/>
            <person name="Turgeon B."/>
            <person name="Goodwin S."/>
            <person name="Spatafora J."/>
            <person name="Crous P."/>
            <person name="Grigoriev I."/>
        </authorList>
    </citation>
    <scope>NUCLEOTIDE SEQUENCE</scope>
    <source>
        <strain evidence="2">CBS 690.94</strain>
    </source>
</reference>